<dbReference type="Gene3D" id="1.10.10.10">
    <property type="entry name" value="Winged helix-like DNA-binding domain superfamily/Winged helix DNA-binding domain"/>
    <property type="match status" value="1"/>
</dbReference>
<feature type="domain" description="HTH gntR-type" evidence="5">
    <location>
        <begin position="4"/>
        <end position="72"/>
    </location>
</feature>
<evidence type="ECO:0000313" key="6">
    <source>
        <dbReference type="EMBL" id="SHO48892.1"/>
    </source>
</evidence>
<dbReference type="Gene3D" id="3.40.50.2300">
    <property type="match status" value="2"/>
</dbReference>
<dbReference type="PROSITE" id="PS50949">
    <property type="entry name" value="HTH_GNTR"/>
    <property type="match status" value="1"/>
</dbReference>
<reference evidence="6 7" key="1">
    <citation type="submission" date="2016-12" db="EMBL/GenBank/DDBJ databases">
        <authorList>
            <person name="Song W.-J."/>
            <person name="Kurnit D.M."/>
        </authorList>
    </citation>
    <scope>NUCLEOTIDE SEQUENCE [LARGE SCALE GENOMIC DNA]</scope>
    <source>
        <strain evidence="6 7">DSM 12503</strain>
    </source>
</reference>
<keyword evidence="2" id="KW-0805">Transcription regulation</keyword>
<dbReference type="STRING" id="1121345.SAMN02745217_02080"/>
<dbReference type="CDD" id="cd06267">
    <property type="entry name" value="PBP1_LacI_sugar_binding-like"/>
    <property type="match status" value="1"/>
</dbReference>
<dbReference type="GO" id="GO:0000976">
    <property type="term" value="F:transcription cis-regulatory region binding"/>
    <property type="evidence" value="ECO:0007669"/>
    <property type="project" value="TreeGrafter"/>
</dbReference>
<organism evidence="6 7">
    <name type="scientific">Anaerocolumna xylanovorans DSM 12503</name>
    <dbReference type="NCBI Taxonomy" id="1121345"/>
    <lineage>
        <taxon>Bacteria</taxon>
        <taxon>Bacillati</taxon>
        <taxon>Bacillota</taxon>
        <taxon>Clostridia</taxon>
        <taxon>Lachnospirales</taxon>
        <taxon>Lachnospiraceae</taxon>
        <taxon>Anaerocolumna</taxon>
    </lineage>
</organism>
<dbReference type="InterPro" id="IPR036390">
    <property type="entry name" value="WH_DNA-bd_sf"/>
</dbReference>
<dbReference type="PANTHER" id="PTHR30146:SF95">
    <property type="entry name" value="RIBOSE OPERON REPRESSOR"/>
    <property type="match status" value="1"/>
</dbReference>
<dbReference type="SUPFAM" id="SSF46785">
    <property type="entry name" value="Winged helix' DNA-binding domain"/>
    <property type="match status" value="1"/>
</dbReference>
<sequence>MKQRPLYEEIYNEIYDAIRKGEYLKGDRIPSEKELAEKYHVSRITSKAALEKLSEQGYIRRLPGKGSFVTVPKEEEMAGSKNIPRRGRLIGVIMDGFGASFGCQILLGIENECEKRGVNYVLRCSFGKLEEESKAIDEMIALGVEGIIIMCVHDENYNSKVLKLVVEDFPVVAIDRRLKGIPVSFVGTDNAAASKELTGYLLDRGYRNICFVSPDAIDTPTIAERQSGFVECCMERGLITNESMWMTDLRATLPKHRTEENLKKDIERISDFVKEHKETNAFFVVEYELARIVYRALCKLGLEKERPVVCFDEVSNIMNEFKFTHIRQDEDAVGVKSVELLDAKIKGDKSIKTLLVPYALIEANE</sequence>
<dbReference type="Proteomes" id="UP000184612">
    <property type="component" value="Unassembled WGS sequence"/>
</dbReference>
<dbReference type="InterPro" id="IPR025997">
    <property type="entry name" value="SBP_2_dom"/>
</dbReference>
<dbReference type="CDD" id="cd07377">
    <property type="entry name" value="WHTH_GntR"/>
    <property type="match status" value="1"/>
</dbReference>
<protein>
    <submittedName>
        <fullName evidence="6">DNA-binding transcriptional regulator, LacI/PurR family</fullName>
    </submittedName>
</protein>
<dbReference type="InterPro" id="IPR000524">
    <property type="entry name" value="Tscrpt_reg_HTH_GntR"/>
</dbReference>
<dbReference type="Pfam" id="PF00392">
    <property type="entry name" value="GntR"/>
    <property type="match status" value="1"/>
</dbReference>
<keyword evidence="7" id="KW-1185">Reference proteome</keyword>
<keyword evidence="4" id="KW-0804">Transcription</keyword>
<evidence type="ECO:0000256" key="4">
    <source>
        <dbReference type="ARBA" id="ARBA00023163"/>
    </source>
</evidence>
<evidence type="ECO:0000259" key="5">
    <source>
        <dbReference type="PROSITE" id="PS50949"/>
    </source>
</evidence>
<gene>
    <name evidence="6" type="ORF">SAMN02745217_02080</name>
</gene>
<accession>A0A1M7Y8D1</accession>
<dbReference type="PANTHER" id="PTHR30146">
    <property type="entry name" value="LACI-RELATED TRANSCRIPTIONAL REPRESSOR"/>
    <property type="match status" value="1"/>
</dbReference>
<dbReference type="AlphaFoldDB" id="A0A1M7Y8D1"/>
<dbReference type="InterPro" id="IPR028082">
    <property type="entry name" value="Peripla_BP_I"/>
</dbReference>
<evidence type="ECO:0000256" key="2">
    <source>
        <dbReference type="ARBA" id="ARBA00023015"/>
    </source>
</evidence>
<keyword evidence="3 6" id="KW-0238">DNA-binding</keyword>
<evidence type="ECO:0000256" key="1">
    <source>
        <dbReference type="ARBA" id="ARBA00022491"/>
    </source>
</evidence>
<dbReference type="OrthoDB" id="9813468at2"/>
<name>A0A1M7Y8D1_9FIRM</name>
<dbReference type="GO" id="GO:0003700">
    <property type="term" value="F:DNA-binding transcription factor activity"/>
    <property type="evidence" value="ECO:0007669"/>
    <property type="project" value="InterPro"/>
</dbReference>
<dbReference type="InterPro" id="IPR036388">
    <property type="entry name" value="WH-like_DNA-bd_sf"/>
</dbReference>
<proteinExistence type="predicted"/>
<dbReference type="EMBL" id="FRFD01000005">
    <property type="protein sequence ID" value="SHO48892.1"/>
    <property type="molecule type" value="Genomic_DNA"/>
</dbReference>
<dbReference type="SUPFAM" id="SSF53822">
    <property type="entry name" value="Periplasmic binding protein-like I"/>
    <property type="match status" value="1"/>
</dbReference>
<dbReference type="Pfam" id="PF13407">
    <property type="entry name" value="Peripla_BP_4"/>
    <property type="match status" value="1"/>
</dbReference>
<dbReference type="RefSeq" id="WP_073588763.1">
    <property type="nucleotide sequence ID" value="NZ_FRFD01000005.1"/>
</dbReference>
<dbReference type="PRINTS" id="PR00035">
    <property type="entry name" value="HTHGNTR"/>
</dbReference>
<dbReference type="SMART" id="SM00345">
    <property type="entry name" value="HTH_GNTR"/>
    <property type="match status" value="1"/>
</dbReference>
<keyword evidence="1" id="KW-0678">Repressor</keyword>
<evidence type="ECO:0000256" key="3">
    <source>
        <dbReference type="ARBA" id="ARBA00023125"/>
    </source>
</evidence>
<evidence type="ECO:0000313" key="7">
    <source>
        <dbReference type="Proteomes" id="UP000184612"/>
    </source>
</evidence>